<dbReference type="InterPro" id="IPR008030">
    <property type="entry name" value="NmrA-like"/>
</dbReference>
<evidence type="ECO:0000256" key="2">
    <source>
        <dbReference type="ARBA" id="ARBA00022857"/>
    </source>
</evidence>
<dbReference type="InterPro" id="IPR051164">
    <property type="entry name" value="NmrA-like_oxidored"/>
</dbReference>
<reference evidence="5" key="1">
    <citation type="journal article" date="2017" name="Genome Biol.">
        <title>Comparative genomics reveals high biological diversity and specific adaptations in the industrially and medically important fungal genus Aspergillus.</title>
        <authorList>
            <person name="de Vries R.P."/>
            <person name="Riley R."/>
            <person name="Wiebenga A."/>
            <person name="Aguilar-Osorio G."/>
            <person name="Amillis S."/>
            <person name="Uchima C.A."/>
            <person name="Anderluh G."/>
            <person name="Asadollahi M."/>
            <person name="Askin M."/>
            <person name="Barry K."/>
            <person name="Battaglia E."/>
            <person name="Bayram O."/>
            <person name="Benocci T."/>
            <person name="Braus-Stromeyer S.A."/>
            <person name="Caldana C."/>
            <person name="Canovas D."/>
            <person name="Cerqueira G.C."/>
            <person name="Chen F."/>
            <person name="Chen W."/>
            <person name="Choi C."/>
            <person name="Clum A."/>
            <person name="Dos Santos R.A."/>
            <person name="Damasio A.R."/>
            <person name="Diallinas G."/>
            <person name="Emri T."/>
            <person name="Fekete E."/>
            <person name="Flipphi M."/>
            <person name="Freyberg S."/>
            <person name="Gallo A."/>
            <person name="Gournas C."/>
            <person name="Habgood R."/>
            <person name="Hainaut M."/>
            <person name="Harispe M.L."/>
            <person name="Henrissat B."/>
            <person name="Hilden K.S."/>
            <person name="Hope R."/>
            <person name="Hossain A."/>
            <person name="Karabika E."/>
            <person name="Karaffa L."/>
            <person name="Karanyi Z."/>
            <person name="Krasevec N."/>
            <person name="Kuo A."/>
            <person name="Kusch H."/>
            <person name="LaButti K."/>
            <person name="Lagendijk E.L."/>
            <person name="Lapidus A."/>
            <person name="Levasseur A."/>
            <person name="Lindquist E."/>
            <person name="Lipzen A."/>
            <person name="Logrieco A.F."/>
            <person name="MacCabe A."/>
            <person name="Maekelae M.R."/>
            <person name="Malavazi I."/>
            <person name="Melin P."/>
            <person name="Meyer V."/>
            <person name="Mielnichuk N."/>
            <person name="Miskei M."/>
            <person name="Molnar A.P."/>
            <person name="Mule G."/>
            <person name="Ngan C.Y."/>
            <person name="Orejas M."/>
            <person name="Orosz E."/>
            <person name="Ouedraogo J.P."/>
            <person name="Overkamp K.M."/>
            <person name="Park H.-S."/>
            <person name="Perrone G."/>
            <person name="Piumi F."/>
            <person name="Punt P.J."/>
            <person name="Ram A.F."/>
            <person name="Ramon A."/>
            <person name="Rauscher S."/>
            <person name="Record E."/>
            <person name="Riano-Pachon D.M."/>
            <person name="Robert V."/>
            <person name="Roehrig J."/>
            <person name="Ruller R."/>
            <person name="Salamov A."/>
            <person name="Salih N.S."/>
            <person name="Samson R.A."/>
            <person name="Sandor E."/>
            <person name="Sanguinetti M."/>
            <person name="Schuetze T."/>
            <person name="Sepcic K."/>
            <person name="Shelest E."/>
            <person name="Sherlock G."/>
            <person name="Sophianopoulou V."/>
            <person name="Squina F.M."/>
            <person name="Sun H."/>
            <person name="Susca A."/>
            <person name="Todd R.B."/>
            <person name="Tsang A."/>
            <person name="Unkles S.E."/>
            <person name="van de Wiele N."/>
            <person name="van Rossen-Uffink D."/>
            <person name="Oliveira J.V."/>
            <person name="Vesth T.C."/>
            <person name="Visser J."/>
            <person name="Yu J.-H."/>
            <person name="Zhou M."/>
            <person name="Andersen M.R."/>
            <person name="Archer D.B."/>
            <person name="Baker S.E."/>
            <person name="Benoit I."/>
            <person name="Brakhage A.A."/>
            <person name="Braus G.H."/>
            <person name="Fischer R."/>
            <person name="Frisvad J.C."/>
            <person name="Goldman G.H."/>
            <person name="Houbraken J."/>
            <person name="Oakley B."/>
            <person name="Pocsi I."/>
            <person name="Scazzocchio C."/>
            <person name="Seiboth B."/>
            <person name="vanKuyk P.A."/>
            <person name="Wortman J."/>
            <person name="Dyer P.S."/>
            <person name="Grigoriev I.V."/>
        </authorList>
    </citation>
    <scope>NUCLEOTIDE SEQUENCE [LARGE SCALE GENOMIC DNA]</scope>
    <source>
        <strain evidence="5">CBS 593.65</strain>
    </source>
</reference>
<evidence type="ECO:0000259" key="3">
    <source>
        <dbReference type="Pfam" id="PF05368"/>
    </source>
</evidence>
<proteinExistence type="inferred from homology"/>
<dbReference type="Gene3D" id="3.90.25.10">
    <property type="entry name" value="UDP-galactose 4-epimerase, domain 1"/>
    <property type="match status" value="1"/>
</dbReference>
<dbReference type="GeneID" id="63764254"/>
<dbReference type="SUPFAM" id="SSF51735">
    <property type="entry name" value="NAD(P)-binding Rossmann-fold domains"/>
    <property type="match status" value="1"/>
</dbReference>
<gene>
    <name evidence="4" type="ORF">ASPSYDRAFT_50922</name>
</gene>
<dbReference type="Proteomes" id="UP000184356">
    <property type="component" value="Unassembled WGS sequence"/>
</dbReference>
<dbReference type="EMBL" id="KV878597">
    <property type="protein sequence ID" value="OJJ53411.1"/>
    <property type="molecule type" value="Genomic_DNA"/>
</dbReference>
<organism evidence="4 5">
    <name type="scientific">Aspergillus sydowii CBS 593.65</name>
    <dbReference type="NCBI Taxonomy" id="1036612"/>
    <lineage>
        <taxon>Eukaryota</taxon>
        <taxon>Fungi</taxon>
        <taxon>Dikarya</taxon>
        <taxon>Ascomycota</taxon>
        <taxon>Pezizomycotina</taxon>
        <taxon>Eurotiomycetes</taxon>
        <taxon>Eurotiomycetidae</taxon>
        <taxon>Eurotiales</taxon>
        <taxon>Aspergillaceae</taxon>
        <taxon>Aspergillus</taxon>
        <taxon>Aspergillus subgen. Nidulantes</taxon>
    </lineage>
</organism>
<dbReference type="AlphaFoldDB" id="A0A1L9T247"/>
<feature type="domain" description="NmrA-like" evidence="3">
    <location>
        <begin position="3"/>
        <end position="294"/>
    </location>
</feature>
<keyword evidence="2" id="KW-0521">NADP</keyword>
<dbReference type="InterPro" id="IPR036291">
    <property type="entry name" value="NAD(P)-bd_dom_sf"/>
</dbReference>
<dbReference type="VEuPathDB" id="FungiDB:ASPSYDRAFT_50922"/>
<evidence type="ECO:0000256" key="1">
    <source>
        <dbReference type="ARBA" id="ARBA00006328"/>
    </source>
</evidence>
<dbReference type="Gene3D" id="3.40.50.720">
    <property type="entry name" value="NAD(P)-binding Rossmann-like Domain"/>
    <property type="match status" value="1"/>
</dbReference>
<comment type="similarity">
    <text evidence="1">Belongs to the NmrA-type oxidoreductase family.</text>
</comment>
<sequence length="334" mass="35949">MSRIITVVGGTGTQGGSVIKALLAANTTSPDTKPKPYTIRTITRNPASPAARALSAQGIQVLQADLANPTSLKAAFAGSHAIFAVTNFFETLPTLGVRKAMESETELGINLANAAAQTSTLEHYIWSTLPDSKTNTGGEVVVPYYESKNAVGRYIRSTLPDLLAKTTFVWFGWYAANMMVPTFHPFRIHGRGGASGDRTYVTFVNVDPATKVPVLGDEGTNAGLFVRAILENPRTTLPGRVVAAVMEDMPIGDIIEGFGKAKGIQATAIQISRDDYRRLWPGLGDVMDLSNSYFEVMDGRAFTSTDEEILTREDFDILGLIGTDAAFARLPLLE</sequence>
<dbReference type="GO" id="GO:0005634">
    <property type="term" value="C:nucleus"/>
    <property type="evidence" value="ECO:0007669"/>
    <property type="project" value="TreeGrafter"/>
</dbReference>
<name>A0A1L9T247_9EURO</name>
<keyword evidence="5" id="KW-1185">Reference proteome</keyword>
<dbReference type="RefSeq" id="XP_040697217.1">
    <property type="nucleotide sequence ID" value="XM_040848181.1"/>
</dbReference>
<dbReference type="STRING" id="1036612.A0A1L9T247"/>
<evidence type="ECO:0000313" key="5">
    <source>
        <dbReference type="Proteomes" id="UP000184356"/>
    </source>
</evidence>
<dbReference type="OrthoDB" id="3358371at2759"/>
<dbReference type="PANTHER" id="PTHR42748:SF28">
    <property type="entry name" value="NMRA-LIKE DOMAIN-CONTAINING PROTEIN"/>
    <property type="match status" value="1"/>
</dbReference>
<protein>
    <recommendedName>
        <fullName evidence="3">NmrA-like domain-containing protein</fullName>
    </recommendedName>
</protein>
<dbReference type="PANTHER" id="PTHR42748">
    <property type="entry name" value="NITROGEN METABOLITE REPRESSION PROTEIN NMRA FAMILY MEMBER"/>
    <property type="match status" value="1"/>
</dbReference>
<evidence type="ECO:0000313" key="4">
    <source>
        <dbReference type="EMBL" id="OJJ53411.1"/>
    </source>
</evidence>
<dbReference type="Pfam" id="PF05368">
    <property type="entry name" value="NmrA"/>
    <property type="match status" value="1"/>
</dbReference>
<accession>A0A1L9T247</accession>